<evidence type="ECO:0000259" key="3">
    <source>
        <dbReference type="SMART" id="SM00701"/>
    </source>
</evidence>
<evidence type="ECO:0000256" key="1">
    <source>
        <dbReference type="ARBA" id="ARBA00007553"/>
    </source>
</evidence>
<dbReference type="PANTHER" id="PTHR11022">
    <property type="entry name" value="PEPTIDOGLYCAN RECOGNITION PROTEIN"/>
    <property type="match status" value="1"/>
</dbReference>
<dbReference type="SMART" id="SM00644">
    <property type="entry name" value="Ami_2"/>
    <property type="match status" value="1"/>
</dbReference>
<accession>A0A0N7EIJ8</accession>
<feature type="domain" description="N-acetylmuramoyl-L-alanine amidase" evidence="2">
    <location>
        <begin position="7"/>
        <end position="140"/>
    </location>
</feature>
<dbReference type="SMART" id="SM00701">
    <property type="entry name" value="PGRP"/>
    <property type="match status" value="1"/>
</dbReference>
<protein>
    <submittedName>
        <fullName evidence="4">Phage lysine protein</fullName>
    </submittedName>
</protein>
<evidence type="ECO:0000313" key="4">
    <source>
        <dbReference type="EMBL" id="ALF35085.1"/>
    </source>
</evidence>
<comment type="similarity">
    <text evidence="1">Belongs to the N-acetylmuramoyl-L-alanine amidase 2 family.</text>
</comment>
<dbReference type="Pfam" id="PF01510">
    <property type="entry name" value="Amidase_2"/>
    <property type="match status" value="1"/>
</dbReference>
<organism evidence="4">
    <name type="scientific">Vibrio alginolyticus</name>
    <dbReference type="NCBI Taxonomy" id="663"/>
    <lineage>
        <taxon>Bacteria</taxon>
        <taxon>Pseudomonadati</taxon>
        <taxon>Pseudomonadota</taxon>
        <taxon>Gammaproteobacteria</taxon>
        <taxon>Vibrionales</taxon>
        <taxon>Vibrionaceae</taxon>
        <taxon>Vibrio</taxon>
    </lineage>
</organism>
<dbReference type="InterPro" id="IPR015510">
    <property type="entry name" value="PGRP"/>
</dbReference>
<dbReference type="GO" id="GO:0008270">
    <property type="term" value="F:zinc ion binding"/>
    <property type="evidence" value="ECO:0007669"/>
    <property type="project" value="InterPro"/>
</dbReference>
<sequence>MNKPETNQIPTAANLPIEWITIHCSATHAEQDIDAAEIRRWHLAKGWRDIGYHWVIKRDGSIEAGRPPGQIGAHVRGVNQGNLGICLIGGCNPQQQTEDNFTLAQRKALFKLINQLQTQYAVDDAHVKPHHYWANKACPVINLHARDFERHQ</sequence>
<dbReference type="EMBL" id="KT072771">
    <property type="protein sequence ID" value="ALF35085.1"/>
    <property type="molecule type" value="Genomic_DNA"/>
</dbReference>
<dbReference type="InterPro" id="IPR006619">
    <property type="entry name" value="PGRP_domain_met/bac"/>
</dbReference>
<dbReference type="CDD" id="cd06583">
    <property type="entry name" value="PGRP"/>
    <property type="match status" value="1"/>
</dbReference>
<dbReference type="SUPFAM" id="SSF55846">
    <property type="entry name" value="N-acetylmuramoyl-L-alanine amidase-like"/>
    <property type="match status" value="1"/>
</dbReference>
<reference evidence="4" key="1">
    <citation type="journal article" date="2016" name="BMC Microbiol.">
        <title>Comparative genomic analysis of six new-found integrative conjugative elements (ICEs) in Vibrio alginolyticus.</title>
        <authorList>
            <person name="Luo P."/>
            <person name="He X."/>
            <person name="Wang Y."/>
            <person name="Liu Q."/>
            <person name="Hu C."/>
        </authorList>
    </citation>
    <scope>NUCLEOTIDE SEQUENCE</scope>
    <source>
        <strain evidence="4">HN437</strain>
    </source>
</reference>
<dbReference type="PANTHER" id="PTHR11022:SF41">
    <property type="entry name" value="PEPTIDOGLYCAN-RECOGNITION PROTEIN LC-RELATED"/>
    <property type="match status" value="1"/>
</dbReference>
<dbReference type="InterPro" id="IPR036505">
    <property type="entry name" value="Amidase/PGRP_sf"/>
</dbReference>
<dbReference type="AlphaFoldDB" id="A0A0N7EIJ8"/>
<dbReference type="GO" id="GO:0009253">
    <property type="term" value="P:peptidoglycan catabolic process"/>
    <property type="evidence" value="ECO:0007669"/>
    <property type="project" value="InterPro"/>
</dbReference>
<dbReference type="Gene3D" id="3.40.80.10">
    <property type="entry name" value="Peptidoglycan recognition protein-like"/>
    <property type="match status" value="1"/>
</dbReference>
<feature type="domain" description="Peptidoglycan recognition protein family" evidence="3">
    <location>
        <begin position="3"/>
        <end position="130"/>
    </location>
</feature>
<gene>
    <name evidence="4" type="ORF">ICEValHN437_070</name>
</gene>
<proteinExistence type="inferred from homology"/>
<name>A0A0N7EIJ8_VIBAL</name>
<dbReference type="InterPro" id="IPR002502">
    <property type="entry name" value="Amidase_domain"/>
</dbReference>
<dbReference type="GO" id="GO:0008745">
    <property type="term" value="F:N-acetylmuramoyl-L-alanine amidase activity"/>
    <property type="evidence" value="ECO:0007669"/>
    <property type="project" value="InterPro"/>
</dbReference>
<evidence type="ECO:0000259" key="2">
    <source>
        <dbReference type="SMART" id="SM00644"/>
    </source>
</evidence>